<feature type="non-terminal residue" evidence="1">
    <location>
        <position position="1"/>
    </location>
</feature>
<keyword evidence="2" id="KW-1185">Reference proteome</keyword>
<accession>A0ABP0NZN7</accession>
<evidence type="ECO:0000313" key="1">
    <source>
        <dbReference type="EMBL" id="CAK9068177.1"/>
    </source>
</evidence>
<organism evidence="1 2">
    <name type="scientific">Durusdinium trenchii</name>
    <dbReference type="NCBI Taxonomy" id="1381693"/>
    <lineage>
        <taxon>Eukaryota</taxon>
        <taxon>Sar</taxon>
        <taxon>Alveolata</taxon>
        <taxon>Dinophyceae</taxon>
        <taxon>Suessiales</taxon>
        <taxon>Symbiodiniaceae</taxon>
        <taxon>Durusdinium</taxon>
    </lineage>
</organism>
<dbReference type="EMBL" id="CAXAMM010031469">
    <property type="protein sequence ID" value="CAK9068177.1"/>
    <property type="molecule type" value="Genomic_DNA"/>
</dbReference>
<proteinExistence type="predicted"/>
<protein>
    <submittedName>
        <fullName evidence="1">Uncharacterized protein</fullName>
    </submittedName>
</protein>
<name>A0ABP0NZN7_9DINO</name>
<reference evidence="1 2" key="1">
    <citation type="submission" date="2024-02" db="EMBL/GenBank/DDBJ databases">
        <authorList>
            <person name="Chen Y."/>
            <person name="Shah S."/>
            <person name="Dougan E. K."/>
            <person name="Thang M."/>
            <person name="Chan C."/>
        </authorList>
    </citation>
    <scope>NUCLEOTIDE SEQUENCE [LARGE SCALE GENOMIC DNA]</scope>
</reference>
<comment type="caution">
    <text evidence="1">The sequence shown here is derived from an EMBL/GenBank/DDBJ whole genome shotgun (WGS) entry which is preliminary data.</text>
</comment>
<evidence type="ECO:0000313" key="2">
    <source>
        <dbReference type="Proteomes" id="UP001642464"/>
    </source>
</evidence>
<gene>
    <name evidence="1" type="ORF">SCF082_LOCUS34388</name>
</gene>
<sequence>WCAMHVNQLGLYHILNAEGLLMLAETKQLQWGCHLEDSLGHLFEDFKYWCRQKKIVCSQRRWLVKNFHLMELDGPNYPKLETKAYNARVILAFVADQLSGMLSELLSKLPGEDDVQHTRRRQLWSLGVACVCCFAEWQRLCEQYGRFLSPAQASDLHGVGMQALHFYNGAAWEAAGRSLLRWKMLPKAHPFNHIQKDLIVDRVNPRFFHNFAGEDKMKSIKKLMIIAGGSPLLVLKRSLLRLAARQPQDLVKRKRKRQ</sequence>
<dbReference type="Proteomes" id="UP001642464">
    <property type="component" value="Unassembled WGS sequence"/>
</dbReference>